<dbReference type="Proteomes" id="UP001596501">
    <property type="component" value="Unassembled WGS sequence"/>
</dbReference>
<dbReference type="RefSeq" id="WP_382227685.1">
    <property type="nucleotide sequence ID" value="NZ_JBHTCA010000030.1"/>
</dbReference>
<dbReference type="EMBL" id="JBHTCA010000030">
    <property type="protein sequence ID" value="MFC7411360.1"/>
    <property type="molecule type" value="Genomic_DNA"/>
</dbReference>
<organism evidence="1 2">
    <name type="scientific">Hydrogenophaga atypica</name>
    <dbReference type="NCBI Taxonomy" id="249409"/>
    <lineage>
        <taxon>Bacteria</taxon>
        <taxon>Pseudomonadati</taxon>
        <taxon>Pseudomonadota</taxon>
        <taxon>Betaproteobacteria</taxon>
        <taxon>Burkholderiales</taxon>
        <taxon>Comamonadaceae</taxon>
        <taxon>Hydrogenophaga</taxon>
    </lineage>
</organism>
<evidence type="ECO:0000313" key="1">
    <source>
        <dbReference type="EMBL" id="MFC7411360.1"/>
    </source>
</evidence>
<keyword evidence="2" id="KW-1185">Reference proteome</keyword>
<proteinExistence type="predicted"/>
<gene>
    <name evidence="1" type="ORF">ACFQPB_21085</name>
</gene>
<name>A0ABW2QUZ7_9BURK</name>
<evidence type="ECO:0000313" key="2">
    <source>
        <dbReference type="Proteomes" id="UP001596501"/>
    </source>
</evidence>
<sequence>MAKYKLRFFFDNLVGVCVWSGNSETFERFDYPIDLNMLPLPGTLIEAGNSIIKRWERHVYDDHPWPAGDSLATLARDCGAFVAQLRAALSDDFDVCDEHTDMLLNAAEIERITF</sequence>
<protein>
    <submittedName>
        <fullName evidence="1">Uncharacterized protein</fullName>
    </submittedName>
</protein>
<accession>A0ABW2QUZ7</accession>
<reference evidence="2" key="1">
    <citation type="journal article" date="2019" name="Int. J. Syst. Evol. Microbiol.">
        <title>The Global Catalogue of Microorganisms (GCM) 10K type strain sequencing project: providing services to taxonomists for standard genome sequencing and annotation.</title>
        <authorList>
            <consortium name="The Broad Institute Genomics Platform"/>
            <consortium name="The Broad Institute Genome Sequencing Center for Infectious Disease"/>
            <person name="Wu L."/>
            <person name="Ma J."/>
        </authorList>
    </citation>
    <scope>NUCLEOTIDE SEQUENCE [LARGE SCALE GENOMIC DNA]</scope>
    <source>
        <strain evidence="2">CGMCC 1.12371</strain>
    </source>
</reference>
<comment type="caution">
    <text evidence="1">The sequence shown here is derived from an EMBL/GenBank/DDBJ whole genome shotgun (WGS) entry which is preliminary data.</text>
</comment>